<gene>
    <name evidence="1" type="ORF">ACFOW7_19080</name>
</gene>
<dbReference type="EMBL" id="JBHSBU010000001">
    <property type="protein sequence ID" value="MFC4161445.1"/>
    <property type="molecule type" value="Genomic_DNA"/>
</dbReference>
<keyword evidence="2" id="KW-1185">Reference proteome</keyword>
<proteinExistence type="predicted"/>
<dbReference type="InterPro" id="IPR009858">
    <property type="entry name" value="DUF1415"/>
</dbReference>
<comment type="caution">
    <text evidence="1">The sequence shown here is derived from an EMBL/GenBank/DDBJ whole genome shotgun (WGS) entry which is preliminary data.</text>
</comment>
<protein>
    <submittedName>
        <fullName evidence="1">DUF1415 domain-containing protein</fullName>
    </submittedName>
</protein>
<evidence type="ECO:0000313" key="1">
    <source>
        <dbReference type="EMBL" id="MFC4161445.1"/>
    </source>
</evidence>
<dbReference type="Pfam" id="PF07209">
    <property type="entry name" value="DUF1415"/>
    <property type="match status" value="1"/>
</dbReference>
<accession>A0ABV8MVQ8</accession>
<reference evidence="2" key="1">
    <citation type="journal article" date="2019" name="Int. J. Syst. Evol. Microbiol.">
        <title>The Global Catalogue of Microorganisms (GCM) 10K type strain sequencing project: providing services to taxonomists for standard genome sequencing and annotation.</title>
        <authorList>
            <consortium name="The Broad Institute Genomics Platform"/>
            <consortium name="The Broad Institute Genome Sequencing Center for Infectious Disease"/>
            <person name="Wu L."/>
            <person name="Ma J."/>
        </authorList>
    </citation>
    <scope>NUCLEOTIDE SEQUENCE [LARGE SCALE GENOMIC DNA]</scope>
    <source>
        <strain evidence="2">LMG 29894</strain>
    </source>
</reference>
<evidence type="ECO:0000313" key="2">
    <source>
        <dbReference type="Proteomes" id="UP001595791"/>
    </source>
</evidence>
<organism evidence="1 2">
    <name type="scientific">Chitinimonas lacunae</name>
    <dbReference type="NCBI Taxonomy" id="1963018"/>
    <lineage>
        <taxon>Bacteria</taxon>
        <taxon>Pseudomonadati</taxon>
        <taxon>Pseudomonadota</taxon>
        <taxon>Betaproteobacteria</taxon>
        <taxon>Neisseriales</taxon>
        <taxon>Chitinibacteraceae</taxon>
        <taxon>Chitinimonas</taxon>
    </lineage>
</organism>
<dbReference type="RefSeq" id="WP_378167394.1">
    <property type="nucleotide sequence ID" value="NZ_JBHSBU010000001.1"/>
</dbReference>
<dbReference type="Proteomes" id="UP001595791">
    <property type="component" value="Unassembled WGS sequence"/>
</dbReference>
<sequence>MAEHPDDTAVITATRLWLEQAVIGLNLCPFAKAVYVKQQVRFVVSRARHLDALLEQLDDELQTLATTDPAELDTTLLIHPELLTDFVEFNDFLELADGAVADNGLEGVLQIASFHPAYQFADAPADSVDHVTNRSPYPTLHLLREASIARAVAAFPDAADIYQRNIDTVRQLGPEGWAALQRQWQTDSK</sequence>
<name>A0ABV8MVQ8_9NEIS</name>